<name>A0A0M3JFH3_ANISI</name>
<dbReference type="AlphaFoldDB" id="A0A0M3JFH3"/>
<evidence type="ECO:0000313" key="3">
    <source>
        <dbReference type="WBParaSite" id="ASIM_0000637401-mRNA-1"/>
    </source>
</evidence>
<dbReference type="WBParaSite" id="ASIM_0000637401-mRNA-1">
    <property type="protein sequence ID" value="ASIM_0000637401-mRNA-1"/>
    <property type="gene ID" value="ASIM_0000637401"/>
</dbReference>
<dbReference type="EMBL" id="UYRR01013007">
    <property type="protein sequence ID" value="VDK26607.1"/>
    <property type="molecule type" value="Genomic_DNA"/>
</dbReference>
<accession>A0A0M3JFH3</accession>
<organism evidence="3">
    <name type="scientific">Anisakis simplex</name>
    <name type="common">Herring worm</name>
    <dbReference type="NCBI Taxonomy" id="6269"/>
    <lineage>
        <taxon>Eukaryota</taxon>
        <taxon>Metazoa</taxon>
        <taxon>Ecdysozoa</taxon>
        <taxon>Nematoda</taxon>
        <taxon>Chromadorea</taxon>
        <taxon>Rhabditida</taxon>
        <taxon>Spirurina</taxon>
        <taxon>Ascaridomorpha</taxon>
        <taxon>Ascaridoidea</taxon>
        <taxon>Anisakidae</taxon>
        <taxon>Anisakis</taxon>
        <taxon>Anisakis simplex complex</taxon>
    </lineage>
</organism>
<reference evidence="3" key="1">
    <citation type="submission" date="2017-02" db="UniProtKB">
        <authorList>
            <consortium name="WormBaseParasite"/>
        </authorList>
    </citation>
    <scope>IDENTIFICATION</scope>
</reference>
<dbReference type="Proteomes" id="UP000267096">
    <property type="component" value="Unassembled WGS sequence"/>
</dbReference>
<protein>
    <submittedName>
        <fullName evidence="3">Ovule protein</fullName>
    </submittedName>
</protein>
<evidence type="ECO:0000313" key="2">
    <source>
        <dbReference type="Proteomes" id="UP000267096"/>
    </source>
</evidence>
<evidence type="ECO:0000313" key="1">
    <source>
        <dbReference type="EMBL" id="VDK26607.1"/>
    </source>
</evidence>
<proteinExistence type="predicted"/>
<keyword evidence="2" id="KW-1185">Reference proteome</keyword>
<sequence>MPTENEEDRENVPMDVNIAGVKQDILSTTRSEPPLTEYVVLPDGIDADEAWKAMTEEEESLVQEEQSLKKEIEEVKA</sequence>
<reference evidence="1 2" key="2">
    <citation type="submission" date="2018-11" db="EMBL/GenBank/DDBJ databases">
        <authorList>
            <consortium name="Pathogen Informatics"/>
        </authorList>
    </citation>
    <scope>NUCLEOTIDE SEQUENCE [LARGE SCALE GENOMIC DNA]</scope>
</reference>
<gene>
    <name evidence="1" type="ORF">ASIM_LOCUS6156</name>
</gene>